<feature type="compositionally biased region" description="Acidic residues" evidence="7">
    <location>
        <begin position="729"/>
        <end position="741"/>
    </location>
</feature>
<reference evidence="9" key="1">
    <citation type="submission" date="2023-04" db="EMBL/GenBank/DDBJ databases">
        <title>Phytophthora fragariaefolia NBRC 109709.</title>
        <authorList>
            <person name="Ichikawa N."/>
            <person name="Sato H."/>
            <person name="Tonouchi N."/>
        </authorList>
    </citation>
    <scope>NUCLEOTIDE SEQUENCE</scope>
    <source>
        <strain evidence="9">NBRC 109709</strain>
    </source>
</reference>
<keyword evidence="3" id="KW-0677">Repeat</keyword>
<dbReference type="EMBL" id="BSXT01001288">
    <property type="protein sequence ID" value="GMF40803.1"/>
    <property type="molecule type" value="Genomic_DNA"/>
</dbReference>
<organism evidence="9 10">
    <name type="scientific">Phytophthora fragariaefolia</name>
    <dbReference type="NCBI Taxonomy" id="1490495"/>
    <lineage>
        <taxon>Eukaryota</taxon>
        <taxon>Sar</taxon>
        <taxon>Stramenopiles</taxon>
        <taxon>Oomycota</taxon>
        <taxon>Peronosporomycetes</taxon>
        <taxon>Peronosporales</taxon>
        <taxon>Peronosporaceae</taxon>
        <taxon>Phytophthora</taxon>
    </lineage>
</organism>
<dbReference type="OrthoDB" id="71074at2759"/>
<comment type="caution">
    <text evidence="9">The sequence shown here is derived from an EMBL/GenBank/DDBJ whole genome shotgun (WGS) entry which is preliminary data.</text>
</comment>
<feature type="compositionally biased region" description="Low complexity" evidence="7">
    <location>
        <begin position="146"/>
        <end position="158"/>
    </location>
</feature>
<keyword evidence="4 6" id="KW-0863">Zinc-finger</keyword>
<dbReference type="AlphaFoldDB" id="A0A9W7CW08"/>
<dbReference type="Proteomes" id="UP001165121">
    <property type="component" value="Unassembled WGS sequence"/>
</dbReference>
<dbReference type="InterPro" id="IPR013083">
    <property type="entry name" value="Znf_RING/FYVE/PHD"/>
</dbReference>
<dbReference type="SUPFAM" id="SSF52058">
    <property type="entry name" value="L domain-like"/>
    <property type="match status" value="1"/>
</dbReference>
<evidence type="ECO:0000256" key="4">
    <source>
        <dbReference type="ARBA" id="ARBA00022771"/>
    </source>
</evidence>
<evidence type="ECO:0000313" key="10">
    <source>
        <dbReference type="Proteomes" id="UP001165121"/>
    </source>
</evidence>
<dbReference type="InterPro" id="IPR011011">
    <property type="entry name" value="Znf_FYVE_PHD"/>
</dbReference>
<keyword evidence="2" id="KW-0479">Metal-binding</keyword>
<feature type="domain" description="FYVE-type" evidence="8">
    <location>
        <begin position="404"/>
        <end position="475"/>
    </location>
</feature>
<protein>
    <submittedName>
        <fullName evidence="9">Unnamed protein product</fullName>
    </submittedName>
</protein>
<dbReference type="Pfam" id="PF13855">
    <property type="entry name" value="LRR_8"/>
    <property type="match status" value="2"/>
</dbReference>
<gene>
    <name evidence="9" type="ORF">Pfra01_001265400</name>
</gene>
<keyword evidence="1" id="KW-0433">Leucine-rich repeat</keyword>
<dbReference type="PROSITE" id="PS51450">
    <property type="entry name" value="LRR"/>
    <property type="match status" value="2"/>
</dbReference>
<feature type="region of interest" description="Disordered" evidence="7">
    <location>
        <begin position="494"/>
        <end position="628"/>
    </location>
</feature>
<dbReference type="Gene3D" id="3.80.10.10">
    <property type="entry name" value="Ribonuclease Inhibitor"/>
    <property type="match status" value="1"/>
</dbReference>
<dbReference type="SMART" id="SM00365">
    <property type="entry name" value="LRR_SD22"/>
    <property type="match status" value="3"/>
</dbReference>
<dbReference type="InterPro" id="IPR032675">
    <property type="entry name" value="LRR_dom_sf"/>
</dbReference>
<dbReference type="SMART" id="SM00369">
    <property type="entry name" value="LRR_TYP"/>
    <property type="match status" value="9"/>
</dbReference>
<dbReference type="SMART" id="SM00364">
    <property type="entry name" value="LRR_BAC"/>
    <property type="match status" value="7"/>
</dbReference>
<evidence type="ECO:0000259" key="8">
    <source>
        <dbReference type="PROSITE" id="PS50178"/>
    </source>
</evidence>
<dbReference type="InterPro" id="IPR052727">
    <property type="entry name" value="Rab4/Rab5_effector"/>
</dbReference>
<evidence type="ECO:0000256" key="2">
    <source>
        <dbReference type="ARBA" id="ARBA00022723"/>
    </source>
</evidence>
<dbReference type="SUPFAM" id="SSF57903">
    <property type="entry name" value="FYVE/PHD zinc finger"/>
    <property type="match status" value="1"/>
</dbReference>
<feature type="compositionally biased region" description="Basic and acidic residues" evidence="7">
    <location>
        <begin position="598"/>
        <end position="615"/>
    </location>
</feature>
<evidence type="ECO:0000256" key="1">
    <source>
        <dbReference type="ARBA" id="ARBA00022614"/>
    </source>
</evidence>
<dbReference type="InterPro" id="IPR003591">
    <property type="entry name" value="Leu-rich_rpt_typical-subtyp"/>
</dbReference>
<dbReference type="PANTHER" id="PTHR13510">
    <property type="entry name" value="FYVE-FINGER-CONTAINING RAB5 EFFECTOR PROTEIN RABENOSYN-5-RELATED"/>
    <property type="match status" value="1"/>
</dbReference>
<feature type="compositionally biased region" description="Basic and acidic residues" evidence="7">
    <location>
        <begin position="552"/>
        <end position="569"/>
    </location>
</feature>
<feature type="region of interest" description="Disordered" evidence="7">
    <location>
        <begin position="138"/>
        <end position="159"/>
    </location>
</feature>
<dbReference type="InterPro" id="IPR017455">
    <property type="entry name" value="Znf_FYVE-rel"/>
</dbReference>
<dbReference type="SMART" id="SM00368">
    <property type="entry name" value="LRR_RI"/>
    <property type="match status" value="2"/>
</dbReference>
<proteinExistence type="predicted"/>
<feature type="compositionally biased region" description="Low complexity" evidence="7">
    <location>
        <begin position="509"/>
        <end position="518"/>
    </location>
</feature>
<evidence type="ECO:0000256" key="3">
    <source>
        <dbReference type="ARBA" id="ARBA00022737"/>
    </source>
</evidence>
<evidence type="ECO:0000256" key="7">
    <source>
        <dbReference type="SAM" id="MobiDB-lite"/>
    </source>
</evidence>
<dbReference type="InterPro" id="IPR001611">
    <property type="entry name" value="Leu-rich_rpt"/>
</dbReference>
<dbReference type="PANTHER" id="PTHR13510:SF44">
    <property type="entry name" value="RABENOSYN-5"/>
    <property type="match status" value="1"/>
</dbReference>
<keyword evidence="5" id="KW-0862">Zinc</keyword>
<dbReference type="Gene3D" id="3.30.40.10">
    <property type="entry name" value="Zinc/RING finger domain, C3HC4 (zinc finger)"/>
    <property type="match status" value="1"/>
</dbReference>
<feature type="region of interest" description="Disordered" evidence="7">
    <location>
        <begin position="660"/>
        <end position="748"/>
    </location>
</feature>
<dbReference type="PROSITE" id="PS50178">
    <property type="entry name" value="ZF_FYVE"/>
    <property type="match status" value="1"/>
</dbReference>
<evidence type="ECO:0000256" key="6">
    <source>
        <dbReference type="PROSITE-ProRule" id="PRU00091"/>
    </source>
</evidence>
<name>A0A9W7CW08_9STRA</name>
<keyword evidence="10" id="KW-1185">Reference proteome</keyword>
<accession>A0A9W7CW08</accession>
<evidence type="ECO:0000313" key="9">
    <source>
        <dbReference type="EMBL" id="GMF40803.1"/>
    </source>
</evidence>
<dbReference type="GO" id="GO:0008270">
    <property type="term" value="F:zinc ion binding"/>
    <property type="evidence" value="ECO:0007669"/>
    <property type="project" value="UniProtKB-KW"/>
</dbReference>
<evidence type="ECO:0000256" key="5">
    <source>
        <dbReference type="ARBA" id="ARBA00022833"/>
    </source>
</evidence>
<sequence>MRMHFDCCRSSAESQQASSMAHLGSAYCQTVSARIKTQEAMASFPLSKRPFARLELSERERRRFHTQATELLGHALQEYEEFALIRHRQVDRRRWKPLKSHEKLAVYRESRSYAISRSLSVEDEETFARAAVLGPVSVSEPRRGSRSSSSSGGSRSGSIYELPAHQATELELLTGWGPTATQKKRAKSVSVGNGGGLVEQLPTLLGVGNIIGSLDDVMYGVAAPDCASMALKNGYQHEDAMDGDVLCAIEGPSQRSPFRFLGIKWLVKSTAAGGVTHRLASPRDLVFLEATGVITRGDGVRIGYQIMHSVKLRGCPELYDSHGVVRARCESVHLFVELNSKTVDVFLKSNVTPSGKISESAALHNCANNLLYCGKTVQCSHDKKLAWRLQTRGDNQHDSNNENKAKATQCGVCSKSFGFLRHSVECKLCSSAVCSKCSVERTLKHVDTSGSKRHTSKFVSSSIIELCTSCVATNMQTNALVVAREEVMAGRFGRVAKGSQLPPSQHRGSGNSSEYSSSIATITIEDIPGQPEHNGRPPRQSDVSSRKNQRSHQKEDVRSHRDRDLETDRGYPAGPERVAKRGHAYRQSPPTNSRKHSHVELPKVRTRSGSHEPVHPKAPQPIFRRGDSDEMHRENWGENYFEVGRYNERYSPRDPILLDRHHPMNGHSPVELDNSGRGLPVDLCDLEDASPYTSSKESIRKTTSSSGSSLEDAHTAGISPLRMAGHESDSEEEDDDTESPDTFDSFGDLIEIRSEYDDVDETLDTKDMEAVKRASQVNRKLWQQIADLRDAAENVYLYTKESTAMHMTQGGSVRRRPSNPVRPGRSLRLAAAQVTHQLQSMSDDGTSGDGDSRLDLFLAAVEKFSIELDDPVETAEEFEELEELDLSEKGLAELPSDLVLALPPNLKTLALEKNGLTQLPESFGNDAASSAAWGQLTELYVRNNELTKLPAGISELSKLESLYLEDNKLTSDGIPDEVAQLSDTLAGLCLHRNLLTVGHAEFIIFCGTLEELYLDDNALEYLPEEFGMLQNLKELDIIGNKLTTLPSSFKNLHCLEILHAERNQLVKLPKHLGELQSLRKVYLQNNCLTKLHASLGRCMKLEVLNLEDNNLAKVAKRIGDLPKLKHLLLANNNITELPFNPVEKNPNLRRLTLSGNQLSPETLELEKQVAMAKVVEEDESED</sequence>